<keyword evidence="2" id="KW-1185">Reference proteome</keyword>
<gene>
    <name evidence="1" type="ORF">AXG55_04330</name>
</gene>
<dbReference type="STRING" id="1915309.AXG55_04330"/>
<proteinExistence type="predicted"/>
<sequence>MQKTIINKIINEIEDSFSIFEEYLLAPIQFPEFRRFLSLYRGMPEIDEKKINTYDIENSAKQTSENIVNHFINIFSKNGLADFDENEIVIILNEIEKIVNLSLYYWFGLNDRNFQFRTLVHFYEIDGMGSVFLTKNKHNFAVSLCEDGIRFGSIDAGAHEPKCMPISKVCGLSEFDNHIDERKLFARIRTVQREICLLLDDWEHLNSILAVEYGKVYYELQSSHNKKTEEAFEKVTLKMNSRRDSLAQWCLESFCDFQEWITKLLNNKSLSDDILSEIDAASGVLLSGLQKIFLPASVSRHRYCDAVLPLLERFAKSRIQLNSEDLSSHLLLQTVRSAMGYEFSKDLLSFLKQKSFEWKFTFDPSASLKSFSWSYSQEHHLLLSLVFSICFFRKILPNNMDSHHLSDIATTFQMPETFPPDFENRVVHQNKCDVSEEEFQNLFAILIQYLESNVKVSKKNEELNQYIRSSLYLKR</sequence>
<accession>A0A1L4CZ08</accession>
<dbReference type="EMBL" id="CP017834">
    <property type="protein sequence ID" value="APJ03170.1"/>
    <property type="molecule type" value="Genomic_DNA"/>
</dbReference>
<name>A0A1L4CZ08_9BACT</name>
<evidence type="ECO:0000313" key="1">
    <source>
        <dbReference type="EMBL" id="APJ03170.1"/>
    </source>
</evidence>
<evidence type="ECO:0000313" key="2">
    <source>
        <dbReference type="Proteomes" id="UP000184731"/>
    </source>
</evidence>
<dbReference type="KEGG" id="saqi:AXG55_04330"/>
<protein>
    <submittedName>
        <fullName evidence="1">Uncharacterized protein</fullName>
    </submittedName>
</protein>
<reference evidence="1 2" key="1">
    <citation type="submission" date="2016-10" db="EMBL/GenBank/DDBJ databases">
        <title>Silvanigrella aquatica sp. nov., isolated from a freshwater lake located in the Black Forest, Germany, description of Silvanigrellaceae fam. nov., Silvanigrellales ord. nov., reclassification of the order Bdellovibrionales in the class Oligoflexia, reclassification of the families Bacteriovoracaceae and Halobacteriovoraceae in the new order Bacteriovoracales ord. nov., and reclassification of the family Pseudobacteriovoracaceae in the order Oligoflexiales.</title>
        <authorList>
            <person name="Hahn M.W."/>
            <person name="Schmidt J."/>
            <person name="Koll U."/>
            <person name="Rohde M."/>
            <person name="Verbag S."/>
            <person name="Pitt A."/>
            <person name="Nakai R."/>
            <person name="Naganuma T."/>
            <person name="Lang E."/>
        </authorList>
    </citation>
    <scope>NUCLEOTIDE SEQUENCE [LARGE SCALE GENOMIC DNA]</scope>
    <source>
        <strain evidence="1 2">MWH-Nonnen-W8red</strain>
    </source>
</reference>
<dbReference type="OrthoDB" id="5290047at2"/>
<dbReference type="Proteomes" id="UP000184731">
    <property type="component" value="Chromosome"/>
</dbReference>
<dbReference type="RefSeq" id="WP_148696897.1">
    <property type="nucleotide sequence ID" value="NZ_CP017834.1"/>
</dbReference>
<dbReference type="AlphaFoldDB" id="A0A1L4CZ08"/>
<organism evidence="1 2">
    <name type="scientific">Silvanigrella aquatica</name>
    <dbReference type="NCBI Taxonomy" id="1915309"/>
    <lineage>
        <taxon>Bacteria</taxon>
        <taxon>Pseudomonadati</taxon>
        <taxon>Bdellovibrionota</taxon>
        <taxon>Oligoflexia</taxon>
        <taxon>Silvanigrellales</taxon>
        <taxon>Silvanigrellaceae</taxon>
        <taxon>Silvanigrella</taxon>
    </lineage>
</organism>